<feature type="domain" description="YhaN AAA" evidence="3">
    <location>
        <begin position="1"/>
        <end position="201"/>
    </location>
</feature>
<feature type="coiled-coil region" evidence="1">
    <location>
        <begin position="592"/>
        <end position="619"/>
    </location>
</feature>
<evidence type="ECO:0000313" key="5">
    <source>
        <dbReference type="Proteomes" id="UP000198755"/>
    </source>
</evidence>
<dbReference type="OrthoDB" id="9764467at2"/>
<protein>
    <submittedName>
        <fullName evidence="4">Uncharacterized protein YhaN</fullName>
    </submittedName>
</protein>
<dbReference type="Proteomes" id="UP000198755">
    <property type="component" value="Unassembled WGS sequence"/>
</dbReference>
<keyword evidence="5" id="KW-1185">Reference proteome</keyword>
<gene>
    <name evidence="4" type="ORF">SAMN05444581_11326</name>
</gene>
<feature type="region of interest" description="Disordered" evidence="2">
    <location>
        <begin position="404"/>
        <end position="429"/>
    </location>
</feature>
<dbReference type="InterPro" id="IPR027417">
    <property type="entry name" value="P-loop_NTPase"/>
</dbReference>
<dbReference type="RefSeq" id="WP_091684671.1">
    <property type="nucleotide sequence ID" value="NZ_FOSN01000013.1"/>
</dbReference>
<dbReference type="PANTHER" id="PTHR41259:SF1">
    <property type="entry name" value="DOUBLE-STRAND BREAK REPAIR RAD50 ATPASE, PUTATIVE-RELATED"/>
    <property type="match status" value="1"/>
</dbReference>
<reference evidence="4 5" key="1">
    <citation type="submission" date="2016-10" db="EMBL/GenBank/DDBJ databases">
        <authorList>
            <person name="de Groot N.N."/>
        </authorList>
    </citation>
    <scope>NUCLEOTIDE SEQUENCE [LARGE SCALE GENOMIC DNA]</scope>
    <source>
        <strain evidence="4 5">NE2</strain>
    </source>
</reference>
<evidence type="ECO:0000256" key="1">
    <source>
        <dbReference type="SAM" id="Coils"/>
    </source>
</evidence>
<dbReference type="Gene3D" id="3.40.50.300">
    <property type="entry name" value="P-loop containing nucleotide triphosphate hydrolases"/>
    <property type="match status" value="2"/>
</dbReference>
<name>A0A1I4B559_9HYPH</name>
<feature type="coiled-coil region" evidence="1">
    <location>
        <begin position="924"/>
        <end position="956"/>
    </location>
</feature>
<evidence type="ECO:0000313" key="4">
    <source>
        <dbReference type="EMBL" id="SFK63864.1"/>
    </source>
</evidence>
<sequence length="1156" mass="125840">MRLNRLDLIRYGKFTDKRIDFGAQSPGAPDLHIVYGPNEAGKSTALAAFLDLLFGIETRSRFNFLHPYAAMRIGGALEVAGEPRELLRLKRPHNSLLDASEQPIPEGFILGELGGLDRESYRAMFSLDDETLEAGGEGILASKGDLGQLLFSASAGLADLSRSLGELRTEADGFYKYRARSGELLDLKARLAALKDERDRIDTLASAYGQLVETRDRLAAQYEKAIGERGATQSRLDEIQRLLGALPRLTDLRILREQIDPLAGLPEAPLGWAEELPRLQKEEIELATRAQGVADEIAQLASDLESQPVDEAAANLADRIDMLADLRARHVTAAKDLPERRLQLREEDLTIAGILSRVDQKEEGDPARLVLGASIVGALRKLIETRSGVEAAAKAADNELSEARRRLDEAGSNLEAAGDRQDAGQGNAARMSSLAATVAALRADDHAARRRLAAQSRAAHLQTLAARIGELRPWQGDVEGLFAMAVPQPDTIECWKAAAAEAQKRIGVRGGEVERLTTERLRVKAEEEAIDGVVAVVSDAETAKSRAAREQAWASHRRTLDAASADAFEGALRQDDIVTSARLGHAGDLAKLQQTTLALAALEADLSRARQLLAAAETSFRTVHDEIEEFVRAMTPALADATLSWLEGWLTRRAKALETREFLLAAERDLAEADADAQAARDRLTAALGAAGVVYEADASFETLLATAQAAIDHETEVRSLRDAVKDRQRDLNNRVSDAEKAAAADQAWAALWAKACSECWLGEAGAAPSLETVREILAAIAELGPALEKKASLADRIAKMEKDQADFAVEVTAIARELGVPSSDAILDVSRAINDRAQAAKASRAKRDLTQQKFETARDGQRALAEALTIQTTRTTEMTAYFGVNSLAEVGAKLQGVLKKADLAKQAVAAERDILNALRSPTLEEAERALDAADRAALDAEVAELKARFDDQDRRSRDLFSEHSKAADRIEAVGGDDAVARLEGRRRTTLLEIEEKAVRYLTIRAGCAAAEQALRAYRDRHRSSMMARASDAFRTMSRGAYTGLRAQLDKDNEILIALGADGGSKIASELSKGARFQLYLALRVAGYYEFARSRRPPPFIADDIMETFDDFRAEEAFRLFAEMAAVGQVIYLTHHRHLCEIAKQICPTAQVHRLG</sequence>
<evidence type="ECO:0000259" key="3">
    <source>
        <dbReference type="Pfam" id="PF13514"/>
    </source>
</evidence>
<organism evidence="4 5">
    <name type="scientific">Methylocapsa palsarum</name>
    <dbReference type="NCBI Taxonomy" id="1612308"/>
    <lineage>
        <taxon>Bacteria</taxon>
        <taxon>Pseudomonadati</taxon>
        <taxon>Pseudomonadota</taxon>
        <taxon>Alphaproteobacteria</taxon>
        <taxon>Hyphomicrobiales</taxon>
        <taxon>Beijerinckiaceae</taxon>
        <taxon>Methylocapsa</taxon>
    </lineage>
</organism>
<dbReference type="Pfam" id="PF13514">
    <property type="entry name" value="AAA_27"/>
    <property type="match status" value="1"/>
</dbReference>
<dbReference type="SUPFAM" id="SSF52540">
    <property type="entry name" value="P-loop containing nucleoside triphosphate hydrolases"/>
    <property type="match status" value="1"/>
</dbReference>
<keyword evidence="1" id="KW-0175">Coiled coil</keyword>
<evidence type="ECO:0000256" key="2">
    <source>
        <dbReference type="SAM" id="MobiDB-lite"/>
    </source>
</evidence>
<dbReference type="InterPro" id="IPR038734">
    <property type="entry name" value="YhaN_AAA"/>
</dbReference>
<accession>A0A1I4B559</accession>
<dbReference type="EMBL" id="FOSN01000013">
    <property type="protein sequence ID" value="SFK63864.1"/>
    <property type="molecule type" value="Genomic_DNA"/>
</dbReference>
<proteinExistence type="predicted"/>
<dbReference type="PANTHER" id="PTHR41259">
    <property type="entry name" value="DOUBLE-STRAND BREAK REPAIR RAD50 ATPASE, PUTATIVE-RELATED"/>
    <property type="match status" value="1"/>
</dbReference>
<dbReference type="STRING" id="1612308.SAMN05444581_11326"/>
<dbReference type="AlphaFoldDB" id="A0A1I4B559"/>